<dbReference type="InterPro" id="IPR036691">
    <property type="entry name" value="Endo/exonu/phosph_ase_sf"/>
</dbReference>
<protein>
    <recommendedName>
        <fullName evidence="3">Endonuclease/exonuclease/phosphatase domain-containing protein</fullName>
    </recommendedName>
</protein>
<sequence>MGGEGLRVHLQELAKYPSGRYIIAHCTKGDLIFLLVGLYGPNYDDPQLYQCLSSKLAVWGGFPQIWAGDFNCVLDLTVDRSSGLPRKPSAAAQTRTTMAADTGLVDIWRHKFPMEGGYTHYSAVNDLHTCIDYWLVDPEPTYIVPDPGHIQTMNQCSTH</sequence>
<accession>A0AAV7LHZ4</accession>
<dbReference type="SUPFAM" id="SSF56219">
    <property type="entry name" value="DNase I-like"/>
    <property type="match status" value="1"/>
</dbReference>
<name>A0AAV7LHZ4_PLEWA</name>
<dbReference type="EMBL" id="JANPWB010000015">
    <property type="protein sequence ID" value="KAJ1091121.1"/>
    <property type="molecule type" value="Genomic_DNA"/>
</dbReference>
<gene>
    <name evidence="1" type="ORF">NDU88_004248</name>
</gene>
<comment type="caution">
    <text evidence="1">The sequence shown here is derived from an EMBL/GenBank/DDBJ whole genome shotgun (WGS) entry which is preliminary data.</text>
</comment>
<evidence type="ECO:0000313" key="1">
    <source>
        <dbReference type="EMBL" id="KAJ1091121.1"/>
    </source>
</evidence>
<dbReference type="Proteomes" id="UP001066276">
    <property type="component" value="Chromosome 11"/>
</dbReference>
<keyword evidence="2" id="KW-1185">Reference proteome</keyword>
<dbReference type="AlphaFoldDB" id="A0AAV7LHZ4"/>
<evidence type="ECO:0008006" key="3">
    <source>
        <dbReference type="Google" id="ProtNLM"/>
    </source>
</evidence>
<organism evidence="1 2">
    <name type="scientific">Pleurodeles waltl</name>
    <name type="common">Iberian ribbed newt</name>
    <dbReference type="NCBI Taxonomy" id="8319"/>
    <lineage>
        <taxon>Eukaryota</taxon>
        <taxon>Metazoa</taxon>
        <taxon>Chordata</taxon>
        <taxon>Craniata</taxon>
        <taxon>Vertebrata</taxon>
        <taxon>Euteleostomi</taxon>
        <taxon>Amphibia</taxon>
        <taxon>Batrachia</taxon>
        <taxon>Caudata</taxon>
        <taxon>Salamandroidea</taxon>
        <taxon>Salamandridae</taxon>
        <taxon>Pleurodelinae</taxon>
        <taxon>Pleurodeles</taxon>
    </lineage>
</organism>
<reference evidence="1" key="1">
    <citation type="journal article" date="2022" name="bioRxiv">
        <title>Sequencing and chromosome-scale assembly of the giantPleurodeles waltlgenome.</title>
        <authorList>
            <person name="Brown T."/>
            <person name="Elewa A."/>
            <person name="Iarovenko S."/>
            <person name="Subramanian E."/>
            <person name="Araus A.J."/>
            <person name="Petzold A."/>
            <person name="Susuki M."/>
            <person name="Suzuki K.-i.T."/>
            <person name="Hayashi T."/>
            <person name="Toyoda A."/>
            <person name="Oliveira C."/>
            <person name="Osipova E."/>
            <person name="Leigh N.D."/>
            <person name="Simon A."/>
            <person name="Yun M.H."/>
        </authorList>
    </citation>
    <scope>NUCLEOTIDE SEQUENCE</scope>
    <source>
        <strain evidence="1">20211129_DDA</strain>
        <tissue evidence="1">Liver</tissue>
    </source>
</reference>
<proteinExistence type="predicted"/>
<evidence type="ECO:0000313" key="2">
    <source>
        <dbReference type="Proteomes" id="UP001066276"/>
    </source>
</evidence>
<dbReference type="Gene3D" id="3.60.10.10">
    <property type="entry name" value="Endonuclease/exonuclease/phosphatase"/>
    <property type="match status" value="1"/>
</dbReference>